<dbReference type="InterPro" id="IPR008271">
    <property type="entry name" value="Ser/Thr_kinase_AS"/>
</dbReference>
<dbReference type="FunFam" id="1.10.510.10:FF:000335">
    <property type="entry name" value="receptor-like cytosolic serine/threonine-protein kinase RBK2"/>
    <property type="match status" value="1"/>
</dbReference>
<dbReference type="EMBL" id="BSYR01000006">
    <property type="protein sequence ID" value="GMI67971.1"/>
    <property type="molecule type" value="Genomic_DNA"/>
</dbReference>
<evidence type="ECO:0000256" key="5">
    <source>
        <dbReference type="ARBA" id="ARBA00022553"/>
    </source>
</evidence>
<keyword evidence="5" id="KW-0597">Phosphoprotein</keyword>
<name>A0A9W7LL23_HIBTR</name>
<dbReference type="InterPro" id="IPR000719">
    <property type="entry name" value="Prot_kinase_dom"/>
</dbReference>
<evidence type="ECO:0000256" key="11">
    <source>
        <dbReference type="ARBA" id="ARBA00048679"/>
    </source>
</evidence>
<evidence type="ECO:0000256" key="1">
    <source>
        <dbReference type="ARBA" id="ARBA00004496"/>
    </source>
</evidence>
<evidence type="ECO:0000313" key="18">
    <source>
        <dbReference type="Proteomes" id="UP001165190"/>
    </source>
</evidence>
<dbReference type="Gene3D" id="1.10.510.10">
    <property type="entry name" value="Transferase(Phosphotransferase) domain 1"/>
    <property type="match status" value="1"/>
</dbReference>
<evidence type="ECO:0000256" key="6">
    <source>
        <dbReference type="ARBA" id="ARBA00022679"/>
    </source>
</evidence>
<dbReference type="GO" id="GO:0051020">
    <property type="term" value="F:GTPase binding"/>
    <property type="evidence" value="ECO:0007669"/>
    <property type="project" value="UniProtKB-ARBA"/>
</dbReference>
<keyword evidence="6" id="KW-0808">Transferase</keyword>
<comment type="caution">
    <text evidence="17">The sequence shown here is derived from an EMBL/GenBank/DDBJ whole genome shotgun (WGS) entry which is preliminary data.</text>
</comment>
<dbReference type="PANTHER" id="PTHR47987:SF7">
    <property type="entry name" value="PROTEIN KINASE SUPERFAMILY PROTEIN"/>
    <property type="match status" value="1"/>
</dbReference>
<comment type="subunit">
    <text evidence="12">Interacts with ARAC5 and ARAC10.</text>
</comment>
<keyword evidence="9 13" id="KW-0067">ATP-binding</keyword>
<dbReference type="OrthoDB" id="4062651at2759"/>
<evidence type="ECO:0000256" key="8">
    <source>
        <dbReference type="ARBA" id="ARBA00022777"/>
    </source>
</evidence>
<dbReference type="InterPro" id="IPR046958">
    <property type="entry name" value="RBK1/2/STUNTED"/>
</dbReference>
<keyword evidence="15" id="KW-1133">Transmembrane helix</keyword>
<feature type="binding site" evidence="13">
    <location>
        <position position="296"/>
    </location>
    <ligand>
        <name>ATP</name>
        <dbReference type="ChEBI" id="CHEBI:30616"/>
    </ligand>
</feature>
<feature type="domain" description="Protein kinase" evidence="16">
    <location>
        <begin position="267"/>
        <end position="546"/>
    </location>
</feature>
<keyword evidence="8" id="KW-0418">Kinase</keyword>
<dbReference type="GO" id="GO:0004674">
    <property type="term" value="F:protein serine/threonine kinase activity"/>
    <property type="evidence" value="ECO:0007669"/>
    <property type="project" value="UniProtKB-KW"/>
</dbReference>
<dbReference type="Gene3D" id="3.30.200.20">
    <property type="entry name" value="Phosphorylase Kinase, domain 1"/>
    <property type="match status" value="1"/>
</dbReference>
<dbReference type="GO" id="GO:0005737">
    <property type="term" value="C:cytoplasm"/>
    <property type="evidence" value="ECO:0007669"/>
    <property type="project" value="UniProtKB-SubCell"/>
</dbReference>
<keyword evidence="3" id="KW-0963">Cytoplasm</keyword>
<dbReference type="PROSITE" id="PS50011">
    <property type="entry name" value="PROTEIN_KINASE_DOM"/>
    <property type="match status" value="1"/>
</dbReference>
<keyword evidence="15" id="KW-0812">Transmembrane</keyword>
<dbReference type="PANTHER" id="PTHR47987">
    <property type="entry name" value="OS08G0249100 PROTEIN"/>
    <property type="match status" value="1"/>
</dbReference>
<reference evidence="17" key="1">
    <citation type="submission" date="2023-05" db="EMBL/GenBank/DDBJ databases">
        <title>Genome and transcriptome analyses reveal genes involved in the formation of fine ridges on petal epidermal cells in Hibiscus trionum.</title>
        <authorList>
            <person name="Koshimizu S."/>
            <person name="Masuda S."/>
            <person name="Ishii T."/>
            <person name="Shirasu K."/>
            <person name="Hoshino A."/>
            <person name="Arita M."/>
        </authorList>
    </citation>
    <scope>NUCLEOTIDE SEQUENCE</scope>
    <source>
        <strain evidence="17">Hamamatsu line</strain>
    </source>
</reference>
<feature type="transmembrane region" description="Helical" evidence="15">
    <location>
        <begin position="35"/>
        <end position="58"/>
    </location>
</feature>
<evidence type="ECO:0000256" key="10">
    <source>
        <dbReference type="ARBA" id="ARBA00047899"/>
    </source>
</evidence>
<sequence length="582" mass="65207">MSDGAIVLEVGCFARILVGFFRMEFTAWIRCNLQSVYVFAPTIVNWPLFFRALLWLIWKERNRLVFTPEVTWSVPIVERCRNVVQECEQARLMHSRLGTTIAPVCMGSEQWMAPSPRWVKINSDGARVQADGWTACGALDNNNMAVEEMVNAEKESPRGVLENPGVESDSDSSLICPAKPIPSQKNINLDFNGLPWKQMIGSIKKKTPVISFSIFPMVPSYEISRKSLIKKITKLYGTEVDDDCLSPVIPSCKNFAYSDLAAATDNFSPKNLLGEGGSAEVYKGKLSDGRIVAVKKFIKNEKENEETSTDLLSELGILTHISHPNAAHLIGYSIDSGVILVLEFSPHGSLASLLFGSDEGLDWNRRFKVALGVAEGLKYLHHDCPRRIIHRDIKAANILLTEDYEAQISDFGLAKWLPDNCQQHVVYPIEGTLGYLAPEYFMHGIVDEKTDVFAFGVLLLEILTGRRAVDTLSRQSLVIWAKPLLEVDDVKQLVDPRLEDSYDPTEMKHAMLTASLCINHLASCRPSMKKVIELLNGEEQGPSEYEPKSYGEAIIIDNCEAQAYSRTSYQNDLNRHMQLLME</sequence>
<accession>A0A9W7LL23</accession>
<evidence type="ECO:0000256" key="3">
    <source>
        <dbReference type="ARBA" id="ARBA00022490"/>
    </source>
</evidence>
<dbReference type="EC" id="2.7.11.1" evidence="2"/>
<evidence type="ECO:0000256" key="4">
    <source>
        <dbReference type="ARBA" id="ARBA00022527"/>
    </source>
</evidence>
<keyword evidence="7 13" id="KW-0547">Nucleotide-binding</keyword>
<dbReference type="InterPro" id="IPR001245">
    <property type="entry name" value="Ser-Thr/Tyr_kinase_cat_dom"/>
</dbReference>
<evidence type="ECO:0000256" key="12">
    <source>
        <dbReference type="ARBA" id="ARBA00063228"/>
    </source>
</evidence>
<evidence type="ECO:0000256" key="7">
    <source>
        <dbReference type="ARBA" id="ARBA00022741"/>
    </source>
</evidence>
<evidence type="ECO:0000256" key="13">
    <source>
        <dbReference type="PROSITE-ProRule" id="PRU10141"/>
    </source>
</evidence>
<dbReference type="InterPro" id="IPR011009">
    <property type="entry name" value="Kinase-like_dom_sf"/>
</dbReference>
<feature type="region of interest" description="Disordered" evidence="14">
    <location>
        <begin position="154"/>
        <end position="173"/>
    </location>
</feature>
<evidence type="ECO:0000313" key="17">
    <source>
        <dbReference type="EMBL" id="GMI67971.1"/>
    </source>
</evidence>
<organism evidence="17 18">
    <name type="scientific">Hibiscus trionum</name>
    <name type="common">Flower of an hour</name>
    <dbReference type="NCBI Taxonomy" id="183268"/>
    <lineage>
        <taxon>Eukaryota</taxon>
        <taxon>Viridiplantae</taxon>
        <taxon>Streptophyta</taxon>
        <taxon>Embryophyta</taxon>
        <taxon>Tracheophyta</taxon>
        <taxon>Spermatophyta</taxon>
        <taxon>Magnoliopsida</taxon>
        <taxon>eudicotyledons</taxon>
        <taxon>Gunneridae</taxon>
        <taxon>Pentapetalae</taxon>
        <taxon>rosids</taxon>
        <taxon>malvids</taxon>
        <taxon>Malvales</taxon>
        <taxon>Malvaceae</taxon>
        <taxon>Malvoideae</taxon>
        <taxon>Hibiscus</taxon>
    </lineage>
</organism>
<gene>
    <name evidence="17" type="ORF">HRI_000466400</name>
</gene>
<dbReference type="AlphaFoldDB" id="A0A9W7LL23"/>
<keyword evidence="18" id="KW-1185">Reference proteome</keyword>
<evidence type="ECO:0000256" key="9">
    <source>
        <dbReference type="ARBA" id="ARBA00022840"/>
    </source>
</evidence>
<keyword evidence="4" id="KW-0723">Serine/threonine-protein kinase</keyword>
<proteinExistence type="predicted"/>
<dbReference type="Pfam" id="PF07714">
    <property type="entry name" value="PK_Tyr_Ser-Thr"/>
    <property type="match status" value="1"/>
</dbReference>
<comment type="subcellular location">
    <subcellularLocation>
        <location evidence="1">Cytoplasm</location>
    </subcellularLocation>
</comment>
<comment type="catalytic activity">
    <reaction evidence="10">
        <text>L-threonyl-[protein] + ATP = O-phospho-L-threonyl-[protein] + ADP + H(+)</text>
        <dbReference type="Rhea" id="RHEA:46608"/>
        <dbReference type="Rhea" id="RHEA-COMP:11060"/>
        <dbReference type="Rhea" id="RHEA-COMP:11605"/>
        <dbReference type="ChEBI" id="CHEBI:15378"/>
        <dbReference type="ChEBI" id="CHEBI:30013"/>
        <dbReference type="ChEBI" id="CHEBI:30616"/>
        <dbReference type="ChEBI" id="CHEBI:61977"/>
        <dbReference type="ChEBI" id="CHEBI:456216"/>
        <dbReference type="EC" id="2.7.11.1"/>
    </reaction>
</comment>
<dbReference type="PROSITE" id="PS00108">
    <property type="entry name" value="PROTEIN_KINASE_ST"/>
    <property type="match status" value="1"/>
</dbReference>
<dbReference type="SUPFAM" id="SSF56112">
    <property type="entry name" value="Protein kinase-like (PK-like)"/>
    <property type="match status" value="1"/>
</dbReference>
<evidence type="ECO:0000256" key="14">
    <source>
        <dbReference type="SAM" id="MobiDB-lite"/>
    </source>
</evidence>
<evidence type="ECO:0000256" key="15">
    <source>
        <dbReference type="SAM" id="Phobius"/>
    </source>
</evidence>
<dbReference type="SMART" id="SM00220">
    <property type="entry name" value="S_TKc"/>
    <property type="match status" value="1"/>
</dbReference>
<protein>
    <recommendedName>
        <fullName evidence="2">non-specific serine/threonine protein kinase</fullName>
        <ecNumber evidence="2">2.7.11.1</ecNumber>
    </recommendedName>
</protein>
<comment type="catalytic activity">
    <reaction evidence="11">
        <text>L-seryl-[protein] + ATP = O-phospho-L-seryl-[protein] + ADP + H(+)</text>
        <dbReference type="Rhea" id="RHEA:17989"/>
        <dbReference type="Rhea" id="RHEA-COMP:9863"/>
        <dbReference type="Rhea" id="RHEA-COMP:11604"/>
        <dbReference type="ChEBI" id="CHEBI:15378"/>
        <dbReference type="ChEBI" id="CHEBI:29999"/>
        <dbReference type="ChEBI" id="CHEBI:30616"/>
        <dbReference type="ChEBI" id="CHEBI:83421"/>
        <dbReference type="ChEBI" id="CHEBI:456216"/>
        <dbReference type="EC" id="2.7.11.1"/>
    </reaction>
</comment>
<evidence type="ECO:0000256" key="2">
    <source>
        <dbReference type="ARBA" id="ARBA00012513"/>
    </source>
</evidence>
<dbReference type="PROSITE" id="PS00107">
    <property type="entry name" value="PROTEIN_KINASE_ATP"/>
    <property type="match status" value="1"/>
</dbReference>
<evidence type="ECO:0000259" key="16">
    <source>
        <dbReference type="PROSITE" id="PS50011"/>
    </source>
</evidence>
<dbReference type="InterPro" id="IPR017441">
    <property type="entry name" value="Protein_kinase_ATP_BS"/>
</dbReference>
<feature type="transmembrane region" description="Helical" evidence="15">
    <location>
        <begin position="6"/>
        <end position="23"/>
    </location>
</feature>
<dbReference type="Proteomes" id="UP001165190">
    <property type="component" value="Unassembled WGS sequence"/>
</dbReference>
<dbReference type="GO" id="GO:0005524">
    <property type="term" value="F:ATP binding"/>
    <property type="evidence" value="ECO:0007669"/>
    <property type="project" value="UniProtKB-UniRule"/>
</dbReference>
<keyword evidence="15" id="KW-0472">Membrane</keyword>